<reference evidence="3 4" key="1">
    <citation type="journal article" date="2023" name="Sci. Data">
        <title>Genome assembly of the Korean intertidal mud-creeper Batillaria attramentaria.</title>
        <authorList>
            <person name="Patra A.K."/>
            <person name="Ho P.T."/>
            <person name="Jun S."/>
            <person name="Lee S.J."/>
            <person name="Kim Y."/>
            <person name="Won Y.J."/>
        </authorList>
    </citation>
    <scope>NUCLEOTIDE SEQUENCE [LARGE SCALE GENOMIC DNA]</scope>
    <source>
        <strain evidence="3">Wonlab-2016</strain>
    </source>
</reference>
<proteinExistence type="inferred from homology"/>
<feature type="non-terminal residue" evidence="3">
    <location>
        <position position="315"/>
    </location>
</feature>
<dbReference type="Gene3D" id="3.30.2350.10">
    <property type="entry name" value="Pseudouridine synthase"/>
    <property type="match status" value="1"/>
</dbReference>
<accession>A0ABD0J305</accession>
<dbReference type="InterPro" id="IPR020103">
    <property type="entry name" value="PsdUridine_synth_cat_dom_sf"/>
</dbReference>
<evidence type="ECO:0000259" key="2">
    <source>
        <dbReference type="Pfam" id="PF01509"/>
    </source>
</evidence>
<dbReference type="AlphaFoldDB" id="A0ABD0J305"/>
<keyword evidence="4" id="KW-1185">Reference proteome</keyword>
<protein>
    <recommendedName>
        <fullName evidence="2">Pseudouridine synthase II N-terminal domain-containing protein</fullName>
    </recommendedName>
</protein>
<dbReference type="PANTHER" id="PTHR13195">
    <property type="entry name" value="PSEUDOURIDINE SYNTHASE-RELATED"/>
    <property type="match status" value="1"/>
</dbReference>
<evidence type="ECO:0000313" key="3">
    <source>
        <dbReference type="EMBL" id="KAK7455916.1"/>
    </source>
</evidence>
<comment type="caution">
    <text evidence="3">The sequence shown here is derived from an EMBL/GenBank/DDBJ whole genome shotgun (WGS) entry which is preliminary data.</text>
</comment>
<evidence type="ECO:0000256" key="1">
    <source>
        <dbReference type="ARBA" id="ARBA00008999"/>
    </source>
</evidence>
<dbReference type="InterPro" id="IPR002501">
    <property type="entry name" value="PsdUridine_synth_N"/>
</dbReference>
<dbReference type="SUPFAM" id="SSF55120">
    <property type="entry name" value="Pseudouridine synthase"/>
    <property type="match status" value="1"/>
</dbReference>
<comment type="similarity">
    <text evidence="1">Belongs to the pseudouridine synthase TruB family.</text>
</comment>
<dbReference type="EMBL" id="JACVVK020000690">
    <property type="protein sequence ID" value="KAK7455916.1"/>
    <property type="molecule type" value="Genomic_DNA"/>
</dbReference>
<gene>
    <name evidence="3" type="ORF">BaRGS_00039450</name>
</gene>
<name>A0ABD0J305_9CAEN</name>
<feature type="domain" description="Pseudouridine synthase II N-terminal" evidence="2">
    <location>
        <begin position="107"/>
        <end position="235"/>
    </location>
</feature>
<dbReference type="Pfam" id="PF01509">
    <property type="entry name" value="TruB_N"/>
    <property type="match status" value="1"/>
</dbReference>
<dbReference type="Proteomes" id="UP001519460">
    <property type="component" value="Unassembled WGS sequence"/>
</dbReference>
<evidence type="ECO:0000313" key="4">
    <source>
        <dbReference type="Proteomes" id="UP001519460"/>
    </source>
</evidence>
<dbReference type="InterPro" id="IPR039048">
    <property type="entry name" value="Trub2"/>
</dbReference>
<sequence length="315" mass="35923">MGRFSWAPAAYRQLNGILCVYKPAELQTAKLQAIIQGNLTRDLNALPCYKVEAKMRRIDSNTDVQTPLVLDSSPLVTDDMLEHRLVLGQRYIPSDVRIRPLHPLRRHSSGVLLLGLGRGIGDLQFVAMSRFLRVYHVKGRFGWATNNFSPKGKIIERTSFGHISEEKLDKLCASVQSSHLRNMFQYAGVDPHSQKAYELAATGLVRPVDGKTPPMLYSVKCVEFQPPDFTLEIHSINEHCDYFKELIHDIGLQMKSAAVCTAIRRLRYGHFDLSRALLRKHWTLEHIIDNLRHNRSLLTPEKLSADLLMQDCERL</sequence>
<organism evidence="3 4">
    <name type="scientific">Batillaria attramentaria</name>
    <dbReference type="NCBI Taxonomy" id="370345"/>
    <lineage>
        <taxon>Eukaryota</taxon>
        <taxon>Metazoa</taxon>
        <taxon>Spiralia</taxon>
        <taxon>Lophotrochozoa</taxon>
        <taxon>Mollusca</taxon>
        <taxon>Gastropoda</taxon>
        <taxon>Caenogastropoda</taxon>
        <taxon>Sorbeoconcha</taxon>
        <taxon>Cerithioidea</taxon>
        <taxon>Batillariidae</taxon>
        <taxon>Batillaria</taxon>
    </lineage>
</organism>
<dbReference type="PANTHER" id="PTHR13195:SF0">
    <property type="entry name" value="PSEUDOURIDYLATE SYNTHASE TRUB2, MITOCHONDRIAL"/>
    <property type="match status" value="1"/>
</dbReference>